<dbReference type="AlphaFoldDB" id="A0AAE1T6U8"/>
<dbReference type="PROSITE" id="PS51322">
    <property type="entry name" value="UEV"/>
    <property type="match status" value="1"/>
</dbReference>
<evidence type="ECO:0000256" key="6">
    <source>
        <dbReference type="ARBA" id="ARBA00023054"/>
    </source>
</evidence>
<comment type="similarity">
    <text evidence="2">Belongs to the ubiquitin-conjugating enzyme family. UEV subfamily.</text>
</comment>
<feature type="domain" description="SB" evidence="8">
    <location>
        <begin position="263"/>
        <end position="327"/>
    </location>
</feature>
<evidence type="ECO:0000256" key="7">
    <source>
        <dbReference type="PROSITE-ProRule" id="PRU00644"/>
    </source>
</evidence>
<dbReference type="InterPro" id="IPR008883">
    <property type="entry name" value="UEV_N"/>
</dbReference>
<dbReference type="Pfam" id="PF09454">
    <property type="entry name" value="Vps23_core"/>
    <property type="match status" value="1"/>
</dbReference>
<dbReference type="PANTHER" id="PTHR23306:SF21">
    <property type="entry name" value="UBIQUITIN-CONJUGATING ENZYME_RWD-LIKE PROTEIN"/>
    <property type="match status" value="1"/>
</dbReference>
<dbReference type="InterPro" id="IPR016135">
    <property type="entry name" value="UBQ-conjugating_enzyme/RWD"/>
</dbReference>
<dbReference type="GO" id="GO:0043130">
    <property type="term" value="F:ubiquitin binding"/>
    <property type="evidence" value="ECO:0007669"/>
    <property type="project" value="TreeGrafter"/>
</dbReference>
<gene>
    <name evidence="10" type="ORF">Sango_2846500</name>
</gene>
<dbReference type="SUPFAM" id="SSF54495">
    <property type="entry name" value="UBC-like"/>
    <property type="match status" value="1"/>
</dbReference>
<dbReference type="GO" id="GO:0015031">
    <property type="term" value="P:protein transport"/>
    <property type="evidence" value="ECO:0007669"/>
    <property type="project" value="UniProtKB-UniRule"/>
</dbReference>
<dbReference type="EMBL" id="JACGWL010000655">
    <property type="protein sequence ID" value="KAK4382707.1"/>
    <property type="molecule type" value="Genomic_DNA"/>
</dbReference>
<evidence type="ECO:0000256" key="4">
    <source>
        <dbReference type="ARBA" id="ARBA00022753"/>
    </source>
</evidence>
<comment type="subcellular location">
    <subcellularLocation>
        <location evidence="1">Endosome</location>
    </subcellularLocation>
</comment>
<dbReference type="GO" id="GO:0000813">
    <property type="term" value="C:ESCRT I complex"/>
    <property type="evidence" value="ECO:0007669"/>
    <property type="project" value="TreeGrafter"/>
</dbReference>
<reference evidence="10" key="2">
    <citation type="journal article" date="2024" name="Plant">
        <title>Genomic evolution and insights into agronomic trait innovations of Sesamum species.</title>
        <authorList>
            <person name="Miao H."/>
            <person name="Wang L."/>
            <person name="Qu L."/>
            <person name="Liu H."/>
            <person name="Sun Y."/>
            <person name="Le M."/>
            <person name="Wang Q."/>
            <person name="Wei S."/>
            <person name="Zheng Y."/>
            <person name="Lin W."/>
            <person name="Duan Y."/>
            <person name="Cao H."/>
            <person name="Xiong S."/>
            <person name="Wang X."/>
            <person name="Wei L."/>
            <person name="Li C."/>
            <person name="Ma Q."/>
            <person name="Ju M."/>
            <person name="Zhao R."/>
            <person name="Li G."/>
            <person name="Mu C."/>
            <person name="Tian Q."/>
            <person name="Mei H."/>
            <person name="Zhang T."/>
            <person name="Gao T."/>
            <person name="Zhang H."/>
        </authorList>
    </citation>
    <scope>NUCLEOTIDE SEQUENCE</scope>
    <source>
        <strain evidence="10">K16</strain>
    </source>
</reference>
<evidence type="ECO:0000313" key="10">
    <source>
        <dbReference type="EMBL" id="KAK4382707.1"/>
    </source>
</evidence>
<dbReference type="Proteomes" id="UP001289374">
    <property type="component" value="Unassembled WGS sequence"/>
</dbReference>
<keyword evidence="11" id="KW-1185">Reference proteome</keyword>
<keyword evidence="6" id="KW-0175">Coiled coil</keyword>
<protein>
    <recommendedName>
        <fullName evidence="12">Protein ELC-like</fullName>
    </recommendedName>
</protein>
<keyword evidence="3 7" id="KW-0813">Transport</keyword>
<organism evidence="10 11">
    <name type="scientific">Sesamum angolense</name>
    <dbReference type="NCBI Taxonomy" id="2727404"/>
    <lineage>
        <taxon>Eukaryota</taxon>
        <taxon>Viridiplantae</taxon>
        <taxon>Streptophyta</taxon>
        <taxon>Embryophyta</taxon>
        <taxon>Tracheophyta</taxon>
        <taxon>Spermatophyta</taxon>
        <taxon>Magnoliopsida</taxon>
        <taxon>eudicotyledons</taxon>
        <taxon>Gunneridae</taxon>
        <taxon>Pentapetalae</taxon>
        <taxon>asterids</taxon>
        <taxon>lamiids</taxon>
        <taxon>Lamiales</taxon>
        <taxon>Pedaliaceae</taxon>
        <taxon>Sesamum</taxon>
    </lineage>
</organism>
<sequence>MAVSSPNPIHFVEDALFCAGPLALSYSDPDQKWVIREHLVSLFQDFPSLRPSTAFFTHNDGTEVKLLNATGDLPVSRPSPPVPVTIWVPELYPQTPPVVYVNVECVMHPIYDHHPFVDPSGATVSSYLQNWQFSKCNLLDLVRSLIKLFSHNHPFQYSGPSSSTHPSMVRKMEAMDRVACMIHYDMAAIRAKNGEEIERLSALQSKLKKRSEIVEYMMLELREEKKELKGRTKALYDESDRVLNWLKVHSAGFPIDDAFGARNRKSEMIRECLAGDLAAEDLMYALEKGVEEGVVSFEAYMKQVRVCAREQFLHRAKLVKIGRGGLF</sequence>
<accession>A0AAE1T6U8</accession>
<feature type="domain" description="UEV" evidence="9">
    <location>
        <begin position="16"/>
        <end position="159"/>
    </location>
</feature>
<dbReference type="SUPFAM" id="SSF140111">
    <property type="entry name" value="Endosomal sorting complex assembly domain"/>
    <property type="match status" value="1"/>
</dbReference>
<dbReference type="PROSITE" id="PS51312">
    <property type="entry name" value="SB"/>
    <property type="match status" value="1"/>
</dbReference>
<dbReference type="CDD" id="cd11685">
    <property type="entry name" value="UEV_TSG101-like"/>
    <property type="match status" value="1"/>
</dbReference>
<evidence type="ECO:0000256" key="2">
    <source>
        <dbReference type="ARBA" id="ARBA00009594"/>
    </source>
</evidence>
<dbReference type="PANTHER" id="PTHR23306">
    <property type="entry name" value="TUMOR SUSCEPTIBILITY GENE 101 PROTEIN-RELATED"/>
    <property type="match status" value="1"/>
</dbReference>
<dbReference type="GO" id="GO:0008333">
    <property type="term" value="P:endosome to lysosome transport"/>
    <property type="evidence" value="ECO:0007669"/>
    <property type="project" value="TreeGrafter"/>
</dbReference>
<keyword evidence="4" id="KW-0967">Endosome</keyword>
<evidence type="ECO:0000256" key="3">
    <source>
        <dbReference type="ARBA" id="ARBA00022448"/>
    </source>
</evidence>
<dbReference type="InterPro" id="IPR017916">
    <property type="entry name" value="SB_dom"/>
</dbReference>
<evidence type="ECO:0000259" key="9">
    <source>
        <dbReference type="PROSITE" id="PS51322"/>
    </source>
</evidence>
<dbReference type="InterPro" id="IPR037202">
    <property type="entry name" value="ESCRT_assembly_dom"/>
</dbReference>
<evidence type="ECO:0000256" key="5">
    <source>
        <dbReference type="ARBA" id="ARBA00022927"/>
    </source>
</evidence>
<name>A0AAE1T6U8_9LAMI</name>
<comment type="caution">
    <text evidence="10">The sequence shown here is derived from an EMBL/GenBank/DDBJ whole genome shotgun (WGS) entry which is preliminary data.</text>
</comment>
<evidence type="ECO:0000313" key="11">
    <source>
        <dbReference type="Proteomes" id="UP001289374"/>
    </source>
</evidence>
<dbReference type="Gene3D" id="3.10.110.10">
    <property type="entry name" value="Ubiquitin Conjugating Enzyme"/>
    <property type="match status" value="1"/>
</dbReference>
<reference evidence="10" key="1">
    <citation type="submission" date="2020-06" db="EMBL/GenBank/DDBJ databases">
        <authorList>
            <person name="Li T."/>
            <person name="Hu X."/>
            <person name="Zhang T."/>
            <person name="Song X."/>
            <person name="Zhang H."/>
            <person name="Dai N."/>
            <person name="Sheng W."/>
            <person name="Hou X."/>
            <person name="Wei L."/>
        </authorList>
    </citation>
    <scope>NUCLEOTIDE SEQUENCE</scope>
    <source>
        <strain evidence="10">K16</strain>
        <tissue evidence="10">Leaf</tissue>
    </source>
</reference>
<evidence type="ECO:0000256" key="1">
    <source>
        <dbReference type="ARBA" id="ARBA00004177"/>
    </source>
</evidence>
<keyword evidence="5 7" id="KW-0653">Protein transport</keyword>
<evidence type="ECO:0000259" key="8">
    <source>
        <dbReference type="PROSITE" id="PS51312"/>
    </source>
</evidence>
<dbReference type="InterPro" id="IPR052070">
    <property type="entry name" value="ESCRT-I_UEV_domain"/>
</dbReference>
<evidence type="ECO:0008006" key="12">
    <source>
        <dbReference type="Google" id="ProtNLM"/>
    </source>
</evidence>
<dbReference type="Pfam" id="PF05743">
    <property type="entry name" value="UEV"/>
    <property type="match status" value="1"/>
</dbReference>
<dbReference type="Gene3D" id="6.10.140.820">
    <property type="match status" value="1"/>
</dbReference>
<proteinExistence type="inferred from homology"/>